<evidence type="ECO:0000256" key="1">
    <source>
        <dbReference type="SAM" id="MobiDB-lite"/>
    </source>
</evidence>
<keyword evidence="2" id="KW-0472">Membrane</keyword>
<name>A0A9P8T4F2_9ASCO</name>
<sequence>MFDDRAVTNNCPLPNVRVLHKHVVANAATAANHRSLDLGPVANKCVVAYNNSRLDFAGLRKSDVLFFINMLAFVSVGLVVNDVALRNNRIAPSFQNVLRDAVVSLPALNPRSCLVVKIFLENSWNLGSAYINVAVNEIVSDIKLGHILQYFWIDIHRRFLAVNWRDVLVIQALVCPLFENKTRRLNMGSCPVQLRSLLEHHGGNIVSVGDFTLLVDCQNLAEIQIGHDVAGNENKISSDQASGVDISYGVSDTSRLQRHDGLNLKIKCILGLLSELLSIHDEKNWAGNQKYREKAKKKTCPVGVHVLEHEGSKQREDSTKRGSQECVRSHGRGGKNQVAIDDIVHTWNEDSHETETGEETRNGWHNPMDVIVVVTCPSKPQNTNRKGHTTPDDGWESGFWDNFSVISFQSTNVTFLMVDTETTPQDLANHHSKIWQFGNTGSHFVSFLEDKWVCSQKKVQHAVDESIVHTDEENDRLRKKHLERSGKIVLNDFSDTELELVVGSMNTPVITTFADARMPVMNSVHLQPRLELATIKPPMNGASNGPTNTAIENTTIAVPLVRLPNMSAKPAGATTIGAAPKQPAKNLQIKIDSSLSEHATAKLKAANATEERSITGLLPYNSDRGAQTTGPVAKPRTYRVIPSVATTGAT</sequence>
<evidence type="ECO:0000313" key="4">
    <source>
        <dbReference type="Proteomes" id="UP000788993"/>
    </source>
</evidence>
<dbReference type="AlphaFoldDB" id="A0A9P8T4F2"/>
<keyword evidence="4" id="KW-1185">Reference proteome</keyword>
<dbReference type="Proteomes" id="UP000788993">
    <property type="component" value="Unassembled WGS sequence"/>
</dbReference>
<protein>
    <submittedName>
        <fullName evidence="3">Uncharacterized protein</fullName>
    </submittedName>
</protein>
<keyword evidence="2" id="KW-0812">Transmembrane</keyword>
<reference evidence="3" key="2">
    <citation type="submission" date="2021-01" db="EMBL/GenBank/DDBJ databases">
        <authorList>
            <person name="Schikora-Tamarit M.A."/>
        </authorList>
    </citation>
    <scope>NUCLEOTIDE SEQUENCE</scope>
    <source>
        <strain evidence="3">NCAIM Y.01608</strain>
    </source>
</reference>
<evidence type="ECO:0000256" key="2">
    <source>
        <dbReference type="SAM" id="Phobius"/>
    </source>
</evidence>
<keyword evidence="2" id="KW-1133">Transmembrane helix</keyword>
<comment type="caution">
    <text evidence="3">The sequence shown here is derived from an EMBL/GenBank/DDBJ whole genome shotgun (WGS) entry which is preliminary data.</text>
</comment>
<feature type="region of interest" description="Disordered" evidence="1">
    <location>
        <begin position="310"/>
        <end position="333"/>
    </location>
</feature>
<feature type="transmembrane region" description="Helical" evidence="2">
    <location>
        <begin position="64"/>
        <end position="85"/>
    </location>
</feature>
<organism evidence="3 4">
    <name type="scientific">Ogataea polymorpha</name>
    <dbReference type="NCBI Taxonomy" id="460523"/>
    <lineage>
        <taxon>Eukaryota</taxon>
        <taxon>Fungi</taxon>
        <taxon>Dikarya</taxon>
        <taxon>Ascomycota</taxon>
        <taxon>Saccharomycotina</taxon>
        <taxon>Pichiomycetes</taxon>
        <taxon>Pichiales</taxon>
        <taxon>Pichiaceae</taxon>
        <taxon>Ogataea</taxon>
    </lineage>
</organism>
<feature type="compositionally biased region" description="Basic and acidic residues" evidence="1">
    <location>
        <begin position="310"/>
        <end position="323"/>
    </location>
</feature>
<dbReference type="EMBL" id="JAEUBD010001178">
    <property type="protein sequence ID" value="KAH3664791.1"/>
    <property type="molecule type" value="Genomic_DNA"/>
</dbReference>
<evidence type="ECO:0000313" key="3">
    <source>
        <dbReference type="EMBL" id="KAH3664791.1"/>
    </source>
</evidence>
<proteinExistence type="predicted"/>
<gene>
    <name evidence="3" type="ORF">OGATHE_003606</name>
</gene>
<accession>A0A9P8T4F2</accession>
<reference evidence="3" key="1">
    <citation type="journal article" date="2021" name="Open Biol.">
        <title>Shared evolutionary footprints suggest mitochondrial oxidative damage underlies multiple complex I losses in fungi.</title>
        <authorList>
            <person name="Schikora-Tamarit M.A."/>
            <person name="Marcet-Houben M."/>
            <person name="Nosek J."/>
            <person name="Gabaldon T."/>
        </authorList>
    </citation>
    <scope>NUCLEOTIDE SEQUENCE</scope>
    <source>
        <strain evidence="3">NCAIM Y.01608</strain>
    </source>
</reference>